<dbReference type="OrthoDB" id="1724165at2759"/>
<protein>
    <submittedName>
        <fullName evidence="1">RNA-directed DNA polymerase (Reverse transcriptase), Ribonuclease H</fullName>
    </submittedName>
</protein>
<comment type="caution">
    <text evidence="1">The sequence shown here is derived from an EMBL/GenBank/DDBJ whole genome shotgun (WGS) entry which is preliminary data.</text>
</comment>
<dbReference type="InterPro" id="IPR043502">
    <property type="entry name" value="DNA/RNA_pol_sf"/>
</dbReference>
<gene>
    <name evidence="1" type="ORF">EPI10_020031</name>
</gene>
<name>A0A5B6WD60_9ROSI</name>
<dbReference type="AlphaFoldDB" id="A0A5B6WD60"/>
<keyword evidence="2" id="KW-1185">Reference proteome</keyword>
<reference evidence="2" key="1">
    <citation type="journal article" date="2019" name="Plant Biotechnol. J.">
        <title>Genome sequencing of the Australian wild diploid species Gossypium australe highlights disease resistance and delayed gland morphogenesis.</title>
        <authorList>
            <person name="Cai Y."/>
            <person name="Cai X."/>
            <person name="Wang Q."/>
            <person name="Wang P."/>
            <person name="Zhang Y."/>
            <person name="Cai C."/>
            <person name="Xu Y."/>
            <person name="Wang K."/>
            <person name="Zhou Z."/>
            <person name="Wang C."/>
            <person name="Geng S."/>
            <person name="Li B."/>
            <person name="Dong Q."/>
            <person name="Hou Y."/>
            <person name="Wang H."/>
            <person name="Ai P."/>
            <person name="Liu Z."/>
            <person name="Yi F."/>
            <person name="Sun M."/>
            <person name="An G."/>
            <person name="Cheng J."/>
            <person name="Zhang Y."/>
            <person name="Shi Q."/>
            <person name="Xie Y."/>
            <person name="Shi X."/>
            <person name="Chang Y."/>
            <person name="Huang F."/>
            <person name="Chen Y."/>
            <person name="Hong S."/>
            <person name="Mi L."/>
            <person name="Sun Q."/>
            <person name="Zhang L."/>
            <person name="Zhou B."/>
            <person name="Peng R."/>
            <person name="Zhang X."/>
            <person name="Liu F."/>
        </authorList>
    </citation>
    <scope>NUCLEOTIDE SEQUENCE [LARGE SCALE GENOMIC DNA]</scope>
    <source>
        <strain evidence="2">cv. PA1801</strain>
    </source>
</reference>
<dbReference type="EMBL" id="SMMG02000003">
    <property type="protein sequence ID" value="KAA3479530.1"/>
    <property type="molecule type" value="Genomic_DNA"/>
</dbReference>
<organism evidence="1 2">
    <name type="scientific">Gossypium australe</name>
    <dbReference type="NCBI Taxonomy" id="47621"/>
    <lineage>
        <taxon>Eukaryota</taxon>
        <taxon>Viridiplantae</taxon>
        <taxon>Streptophyta</taxon>
        <taxon>Embryophyta</taxon>
        <taxon>Tracheophyta</taxon>
        <taxon>Spermatophyta</taxon>
        <taxon>Magnoliopsida</taxon>
        <taxon>eudicotyledons</taxon>
        <taxon>Gunneridae</taxon>
        <taxon>Pentapetalae</taxon>
        <taxon>rosids</taxon>
        <taxon>malvids</taxon>
        <taxon>Malvales</taxon>
        <taxon>Malvaceae</taxon>
        <taxon>Malvoideae</taxon>
        <taxon>Gossypium</taxon>
    </lineage>
</organism>
<dbReference type="PANTHER" id="PTHR24559:SF457">
    <property type="entry name" value="RNA-DIRECTED DNA POLYMERASE HOMOLOG"/>
    <property type="match status" value="1"/>
</dbReference>
<proteinExistence type="predicted"/>
<dbReference type="PANTHER" id="PTHR24559">
    <property type="entry name" value="TRANSPOSON TY3-I GAG-POL POLYPROTEIN"/>
    <property type="match status" value="1"/>
</dbReference>
<dbReference type="InterPro" id="IPR053134">
    <property type="entry name" value="RNA-dir_DNA_polymerase"/>
</dbReference>
<keyword evidence="1" id="KW-0808">Transferase</keyword>
<keyword evidence="1" id="KW-0695">RNA-directed DNA polymerase</keyword>
<dbReference type="SUPFAM" id="SSF56672">
    <property type="entry name" value="DNA/RNA polymerases"/>
    <property type="match status" value="1"/>
</dbReference>
<dbReference type="Gene3D" id="3.10.10.10">
    <property type="entry name" value="HIV Type 1 Reverse Transcriptase, subunit A, domain 1"/>
    <property type="match status" value="1"/>
</dbReference>
<evidence type="ECO:0000313" key="2">
    <source>
        <dbReference type="Proteomes" id="UP000325315"/>
    </source>
</evidence>
<evidence type="ECO:0000313" key="1">
    <source>
        <dbReference type="EMBL" id="KAA3479530.1"/>
    </source>
</evidence>
<dbReference type="Proteomes" id="UP000325315">
    <property type="component" value="Unassembled WGS sequence"/>
</dbReference>
<dbReference type="GO" id="GO:0003964">
    <property type="term" value="F:RNA-directed DNA polymerase activity"/>
    <property type="evidence" value="ECO:0007669"/>
    <property type="project" value="UniProtKB-KW"/>
</dbReference>
<sequence>MTFPHLSKTFVSGGTIYPEQRIARRELAEEMLGSLSINTVSKEGTEERNLSGICSYTPGSVLNNWTMEEIHVTFRINLESPDINDMSDAVINSESPFEQDTGIEDSQDFEDDQDRNISLDLLRMVEQDEKQILPHKEPVEIVSLGEGKELKIGANIAAEKKRDLIELLQEFKDVFTWSYQNMPGLNTDIVVHRLPIKEECGLVQQKLRRMRPNVLLKIKEEVMKQFDAGFLQVVKYSEWVANIVPVPMKDGKVRMCVDYRDLNKASPKDNFPLPHIDTLVDNTTGYSLFAFIDGFSGYN</sequence>
<keyword evidence="1" id="KW-0548">Nucleotidyltransferase</keyword>
<accession>A0A5B6WD60</accession>